<keyword evidence="2" id="KW-1185">Reference proteome</keyword>
<reference evidence="1 2" key="2">
    <citation type="journal article" date="2015" name="PLoS ONE">
        <title>Whole-Genome Optical Mapping and Finished Genome Sequence of Sphingobacterium deserti sp. nov., a New Species Isolated from the Western Desert of China.</title>
        <authorList>
            <person name="Teng C."/>
            <person name="Zhou Z."/>
            <person name="Molnar I."/>
            <person name="Li X."/>
            <person name="Tang R."/>
            <person name="Chen M."/>
            <person name="Wang L."/>
            <person name="Su S."/>
            <person name="Zhang W."/>
            <person name="Lin M."/>
        </authorList>
    </citation>
    <scope>NUCLEOTIDE SEQUENCE [LARGE SCALE GENOMIC DNA]</scope>
    <source>
        <strain evidence="2">ACCC05744</strain>
    </source>
</reference>
<dbReference type="Pfam" id="PF13875">
    <property type="entry name" value="DUF4202"/>
    <property type="match status" value="1"/>
</dbReference>
<accession>A0A0B8SZR9</accession>
<dbReference type="PANTHER" id="PTHR41729">
    <property type="entry name" value="GLUTAMYL-TRNA SYNTHETASE"/>
    <property type="match status" value="1"/>
</dbReference>
<gene>
    <name evidence="1" type="ORF">DI53_2752</name>
</gene>
<name>A0A0B8SZR9_9SPHI</name>
<evidence type="ECO:0000313" key="2">
    <source>
        <dbReference type="Proteomes" id="UP000031802"/>
    </source>
</evidence>
<organism evidence="1 2">
    <name type="scientific">Sphingobacterium deserti</name>
    <dbReference type="NCBI Taxonomy" id="1229276"/>
    <lineage>
        <taxon>Bacteria</taxon>
        <taxon>Pseudomonadati</taxon>
        <taxon>Bacteroidota</taxon>
        <taxon>Sphingobacteriia</taxon>
        <taxon>Sphingobacteriales</taxon>
        <taxon>Sphingobacteriaceae</taxon>
        <taxon>Sphingobacterium</taxon>
    </lineage>
</organism>
<sequence length="198" mass="23408">MTENRQLAFEHFDAYNQRDPNTFIWKGDSYPQEYFLALKLWEWVNKLDPDAGEALQLASRCQHIGRWESPRANYPMDRAGYLRWRKELAEHHAAVARNITEKIGYDEETIAQMEHIILKKKIKVNPDVQTMENALCLVFLEYQYEDFYPKHRDKIVTILRKSLLKMDDHGHSFALKLSYSDEGLDFIKKALQTLNAQD</sequence>
<dbReference type="PANTHER" id="PTHR41729:SF1">
    <property type="entry name" value="GLUTAMYL-TRNA SYNTHETASE"/>
    <property type="match status" value="1"/>
</dbReference>
<dbReference type="RefSeq" id="WP_037500499.1">
    <property type="nucleotide sequence ID" value="NZ_JJMU01000051.1"/>
</dbReference>
<dbReference type="STRING" id="1229276.DI53_2752"/>
<protein>
    <recommendedName>
        <fullName evidence="3">DUF4202 domain-containing protein</fullName>
    </recommendedName>
</protein>
<dbReference type="Proteomes" id="UP000031802">
    <property type="component" value="Unassembled WGS sequence"/>
</dbReference>
<dbReference type="OrthoDB" id="9799165at2"/>
<reference evidence="2" key="1">
    <citation type="submission" date="2014-04" db="EMBL/GenBank/DDBJ databases">
        <title>Whole-Genome optical mapping and complete genome sequence of Sphingobacterium deserti sp. nov., a new spaces isolated from desert in the west of China.</title>
        <authorList>
            <person name="Teng C."/>
            <person name="Zhou Z."/>
            <person name="Li X."/>
            <person name="Chen M."/>
            <person name="Lin M."/>
            <person name="Wang L."/>
            <person name="Su S."/>
            <person name="Zhang C."/>
            <person name="Zhang W."/>
        </authorList>
    </citation>
    <scope>NUCLEOTIDE SEQUENCE [LARGE SCALE GENOMIC DNA]</scope>
    <source>
        <strain evidence="2">ACCC05744</strain>
    </source>
</reference>
<dbReference type="eggNOG" id="COG1670">
    <property type="taxonomic scope" value="Bacteria"/>
</dbReference>
<dbReference type="AlphaFoldDB" id="A0A0B8SZR9"/>
<evidence type="ECO:0000313" key="1">
    <source>
        <dbReference type="EMBL" id="KGE13467.1"/>
    </source>
</evidence>
<dbReference type="EMBL" id="JJMU01000051">
    <property type="protein sequence ID" value="KGE13467.1"/>
    <property type="molecule type" value="Genomic_DNA"/>
</dbReference>
<comment type="caution">
    <text evidence="1">The sequence shown here is derived from an EMBL/GenBank/DDBJ whole genome shotgun (WGS) entry which is preliminary data.</text>
</comment>
<dbReference type="InterPro" id="IPR025255">
    <property type="entry name" value="DUF4202"/>
</dbReference>
<evidence type="ECO:0008006" key="3">
    <source>
        <dbReference type="Google" id="ProtNLM"/>
    </source>
</evidence>
<dbReference type="PATRIC" id="fig|1229276.3.peg.2834"/>
<proteinExistence type="predicted"/>